<feature type="signal peptide" evidence="2">
    <location>
        <begin position="1"/>
        <end position="17"/>
    </location>
</feature>
<protein>
    <recommendedName>
        <fullName evidence="5">Intersectin-EH binding protein Ibp1</fullName>
    </recommendedName>
</protein>
<evidence type="ECO:0000256" key="2">
    <source>
        <dbReference type="SAM" id="SignalP"/>
    </source>
</evidence>
<sequence>MGGLCAALIAAAPAALAEPTPGYPATDANGVPTNRSGGPAPTMNGITCTGGHYGVCFAMAQSQQPRRTPRVTVGHSPTVRN</sequence>
<name>A0A1X0JKU4_9MYCO</name>
<dbReference type="EMBL" id="MVIM01000011">
    <property type="protein sequence ID" value="ORB63508.1"/>
    <property type="molecule type" value="Genomic_DNA"/>
</dbReference>
<feature type="chain" id="PRO_5012664968" description="Intersectin-EH binding protein Ibp1" evidence="2">
    <location>
        <begin position="18"/>
        <end position="81"/>
    </location>
</feature>
<keyword evidence="2" id="KW-0732">Signal</keyword>
<organism evidence="3 4">
    <name type="scientific">Mycolicibacterium tusciae</name>
    <dbReference type="NCBI Taxonomy" id="75922"/>
    <lineage>
        <taxon>Bacteria</taxon>
        <taxon>Bacillati</taxon>
        <taxon>Actinomycetota</taxon>
        <taxon>Actinomycetes</taxon>
        <taxon>Mycobacteriales</taxon>
        <taxon>Mycobacteriaceae</taxon>
        <taxon>Mycolicibacterium</taxon>
    </lineage>
</organism>
<evidence type="ECO:0008006" key="5">
    <source>
        <dbReference type="Google" id="ProtNLM"/>
    </source>
</evidence>
<reference evidence="3 4" key="1">
    <citation type="submission" date="2017-02" db="EMBL/GenBank/DDBJ databases">
        <title>The new phylogeny of genus Mycobacterium.</title>
        <authorList>
            <person name="Tortoli E."/>
            <person name="Trovato A."/>
            <person name="Cirillo D.M."/>
        </authorList>
    </citation>
    <scope>NUCLEOTIDE SEQUENCE [LARGE SCALE GENOMIC DNA]</scope>
    <source>
        <strain evidence="3 4">DSM 44338</strain>
    </source>
</reference>
<evidence type="ECO:0000313" key="4">
    <source>
        <dbReference type="Proteomes" id="UP000192411"/>
    </source>
</evidence>
<accession>A0A1X0JKU4</accession>
<dbReference type="Proteomes" id="UP000192411">
    <property type="component" value="Unassembled WGS sequence"/>
</dbReference>
<dbReference type="AlphaFoldDB" id="A0A1X0JKU4"/>
<evidence type="ECO:0000313" key="3">
    <source>
        <dbReference type="EMBL" id="ORB63508.1"/>
    </source>
</evidence>
<proteinExistence type="predicted"/>
<comment type="caution">
    <text evidence="3">The sequence shown here is derived from an EMBL/GenBank/DDBJ whole genome shotgun (WGS) entry which is preliminary data.</text>
</comment>
<evidence type="ECO:0000256" key="1">
    <source>
        <dbReference type="SAM" id="MobiDB-lite"/>
    </source>
</evidence>
<keyword evidence="4" id="KW-1185">Reference proteome</keyword>
<feature type="region of interest" description="Disordered" evidence="1">
    <location>
        <begin position="18"/>
        <end position="38"/>
    </location>
</feature>
<gene>
    <name evidence="3" type="ORF">BST47_20105</name>
</gene>